<dbReference type="GO" id="GO:1990481">
    <property type="term" value="P:mRNA pseudouridine synthesis"/>
    <property type="evidence" value="ECO:0007669"/>
    <property type="project" value="TreeGrafter"/>
</dbReference>
<feature type="domain" description="tRNA pseudouridylate synthase B C-terminal" evidence="8">
    <location>
        <begin position="179"/>
        <end position="246"/>
    </location>
</feature>
<dbReference type="Pfam" id="PF09157">
    <property type="entry name" value="TruB-C_2"/>
    <property type="match status" value="1"/>
</dbReference>
<dbReference type="Pfam" id="PF01509">
    <property type="entry name" value="TruB_N"/>
    <property type="match status" value="1"/>
</dbReference>
<keyword evidence="3 5" id="KW-0819">tRNA processing</keyword>
<feature type="binding site" evidence="5">
    <location>
        <position position="198"/>
    </location>
    <ligand>
        <name>substrate</name>
    </ligand>
</feature>
<dbReference type="AlphaFoldDB" id="A0A451D6V1"/>
<dbReference type="CDD" id="cd02573">
    <property type="entry name" value="PseudoU_synth_EcTruB"/>
    <property type="match status" value="1"/>
</dbReference>
<dbReference type="Proteomes" id="UP000294344">
    <property type="component" value="Chromosome"/>
</dbReference>
<evidence type="ECO:0000313" key="9">
    <source>
        <dbReference type="EMBL" id="VFP81527.1"/>
    </source>
</evidence>
<feature type="binding site" evidence="5">
    <location>
        <position position="74"/>
    </location>
    <ligand>
        <name>substrate</name>
    </ligand>
</feature>
<evidence type="ECO:0000256" key="1">
    <source>
        <dbReference type="ARBA" id="ARBA00000385"/>
    </source>
</evidence>
<evidence type="ECO:0000313" key="10">
    <source>
        <dbReference type="Proteomes" id="UP000294344"/>
    </source>
</evidence>
<dbReference type="Gene3D" id="3.30.2350.10">
    <property type="entry name" value="Pseudouridine synthase"/>
    <property type="match status" value="1"/>
</dbReference>
<protein>
    <recommendedName>
        <fullName evidence="5">tRNA pseudouridine synthase B</fullName>
        <ecNumber evidence="5">5.4.99.25</ecNumber>
    </recommendedName>
    <alternativeName>
        <fullName evidence="5">tRNA pseudouridine(55) synthase</fullName>
        <shortName evidence="5">Psi55 synthase</shortName>
    </alternativeName>
    <alternativeName>
        <fullName evidence="5">tRNA pseudouridylate synthase</fullName>
    </alternativeName>
    <alternativeName>
        <fullName evidence="5">tRNA-uridine isomerase</fullName>
    </alternativeName>
</protein>
<dbReference type="NCBIfam" id="TIGR00431">
    <property type="entry name" value="TruB"/>
    <property type="match status" value="1"/>
</dbReference>
<organism evidence="9 10">
    <name type="scientific">Buchnera aphidicola</name>
    <name type="common">Cinara curvipes</name>
    <dbReference type="NCBI Taxonomy" id="2518975"/>
    <lineage>
        <taxon>Bacteria</taxon>
        <taxon>Pseudomonadati</taxon>
        <taxon>Pseudomonadota</taxon>
        <taxon>Gammaproteobacteria</taxon>
        <taxon>Enterobacterales</taxon>
        <taxon>Erwiniaceae</taxon>
        <taxon>Buchnera</taxon>
    </lineage>
</organism>
<dbReference type="PANTHER" id="PTHR13767:SF2">
    <property type="entry name" value="PSEUDOURIDYLATE SYNTHASE TRUB1"/>
    <property type="match status" value="1"/>
</dbReference>
<dbReference type="OrthoDB" id="9802309at2"/>
<feature type="binding site" evidence="5">
    <location>
        <position position="177"/>
    </location>
    <ligand>
        <name>substrate</name>
    </ligand>
</feature>
<evidence type="ECO:0000256" key="4">
    <source>
        <dbReference type="ARBA" id="ARBA00023235"/>
    </source>
</evidence>
<comment type="caution">
    <text evidence="5">Lacks conserved residue(s) required for the propagation of feature annotation.</text>
</comment>
<comment type="catalytic activity">
    <reaction evidence="1 5">
        <text>uridine(55) in tRNA = pseudouridine(55) in tRNA</text>
        <dbReference type="Rhea" id="RHEA:42532"/>
        <dbReference type="Rhea" id="RHEA-COMP:10101"/>
        <dbReference type="Rhea" id="RHEA-COMP:10102"/>
        <dbReference type="ChEBI" id="CHEBI:65314"/>
        <dbReference type="ChEBI" id="CHEBI:65315"/>
        <dbReference type="EC" id="5.4.99.25"/>
    </reaction>
</comment>
<sequence>MDYINSMNNTGVLLLDKPKGVSSNCILQQIKRIFFAKKAGYSGSLDPLATGMLPILFGKATKFSKYLTDSVKKYHVIAKLGEITTTGDLSGEVLKTQSVCININDITEILKNFIGEIQQIPPMFSAIKYNGIPLYKYARIGITIPRHKRKLMIYQLNFIKFINCFLEFTVVCSKGTYIRSLVYDIGRKLNCGAHVIFLRRLRVGPYHSSQLIKLSDLFFINKRYIQKKYKLCIFNILRTFLLPISSVFLKYPQVKLFEKDAKDFQKNKCILLILPFNTGLVRVFNKLNNVFLGIGQVNTSGLLKPECILCN</sequence>
<dbReference type="InterPro" id="IPR015240">
    <property type="entry name" value="tRNA_sdUridine_synth_fam1_C"/>
</dbReference>
<feature type="domain" description="Pseudouridine synthase II N-terminal" evidence="6">
    <location>
        <begin position="31"/>
        <end position="178"/>
    </location>
</feature>
<feature type="active site" description="Nucleophile" evidence="5">
    <location>
        <position position="46"/>
    </location>
</feature>
<evidence type="ECO:0000256" key="3">
    <source>
        <dbReference type="ARBA" id="ARBA00022694"/>
    </source>
</evidence>
<dbReference type="GO" id="GO:0031119">
    <property type="term" value="P:tRNA pseudouridine synthesis"/>
    <property type="evidence" value="ECO:0007669"/>
    <property type="project" value="UniProtKB-UniRule"/>
</dbReference>
<name>A0A451D6V1_9GAMM</name>
<dbReference type="GO" id="GO:0160148">
    <property type="term" value="F:tRNA pseudouridine(55) synthase activity"/>
    <property type="evidence" value="ECO:0007669"/>
    <property type="project" value="UniProtKB-EC"/>
</dbReference>
<dbReference type="EMBL" id="LR217710">
    <property type="protein sequence ID" value="VFP81527.1"/>
    <property type="molecule type" value="Genomic_DNA"/>
</dbReference>
<dbReference type="InterPro" id="IPR014780">
    <property type="entry name" value="tRNA_psdUridine_synth_TruB"/>
</dbReference>
<gene>
    <name evidence="5 9" type="primary">truB</name>
    <name evidence="9" type="ORF">BUCICURV3402_240</name>
</gene>
<evidence type="ECO:0000259" key="7">
    <source>
        <dbReference type="Pfam" id="PF09157"/>
    </source>
</evidence>
<dbReference type="InterPro" id="IPR002501">
    <property type="entry name" value="PsdUridine_synth_N"/>
</dbReference>
<evidence type="ECO:0000256" key="5">
    <source>
        <dbReference type="HAMAP-Rule" id="MF_01080"/>
    </source>
</evidence>
<dbReference type="HAMAP" id="MF_01080">
    <property type="entry name" value="TruB_bact"/>
    <property type="match status" value="1"/>
</dbReference>
<evidence type="ECO:0000259" key="6">
    <source>
        <dbReference type="Pfam" id="PF01509"/>
    </source>
</evidence>
<feature type="domain" description="tRNA pseudouridine synthase II TruB subfamily 1 C-terminal" evidence="7">
    <location>
        <begin position="252"/>
        <end position="306"/>
    </location>
</feature>
<dbReference type="EC" id="5.4.99.25" evidence="5"/>
<dbReference type="InterPro" id="IPR032819">
    <property type="entry name" value="TruB_C"/>
</dbReference>
<dbReference type="SUPFAM" id="SSF55120">
    <property type="entry name" value="Pseudouridine synthase"/>
    <property type="match status" value="1"/>
</dbReference>
<comment type="similarity">
    <text evidence="2 5">Belongs to the pseudouridine synthase TruB family. Type 1 subfamily.</text>
</comment>
<dbReference type="InterPro" id="IPR020103">
    <property type="entry name" value="PsdUridine_synth_cat_dom_sf"/>
</dbReference>
<dbReference type="GO" id="GO:0003723">
    <property type="term" value="F:RNA binding"/>
    <property type="evidence" value="ECO:0007669"/>
    <property type="project" value="InterPro"/>
</dbReference>
<proteinExistence type="inferred from homology"/>
<comment type="function">
    <text evidence="5">Responsible for synthesis of pseudouridine from uracil-55 in the psi GC loop of transfer RNAs.</text>
</comment>
<keyword evidence="4 5" id="KW-0413">Isomerase</keyword>
<reference evidence="9 10" key="1">
    <citation type="submission" date="2019-02" db="EMBL/GenBank/DDBJ databases">
        <authorList>
            <person name="Manzano-Marin A."/>
            <person name="Manzano-Marin A."/>
        </authorList>
    </citation>
    <scope>NUCLEOTIDE SEQUENCE [LARGE SCALE GENOMIC DNA]</scope>
    <source>
        <strain evidence="9 10">BuCicurvipes</strain>
    </source>
</reference>
<accession>A0A451D6V1</accession>
<dbReference type="PANTHER" id="PTHR13767">
    <property type="entry name" value="TRNA-PSEUDOURIDINE SYNTHASE"/>
    <property type="match status" value="1"/>
</dbReference>
<evidence type="ECO:0000256" key="2">
    <source>
        <dbReference type="ARBA" id="ARBA00005642"/>
    </source>
</evidence>
<evidence type="ECO:0000259" key="8">
    <source>
        <dbReference type="Pfam" id="PF16198"/>
    </source>
</evidence>
<dbReference type="Pfam" id="PF16198">
    <property type="entry name" value="TruB_C_2"/>
    <property type="match status" value="1"/>
</dbReference>